<dbReference type="EMBL" id="KV417316">
    <property type="protein sequence ID" value="KZO91946.1"/>
    <property type="molecule type" value="Genomic_DNA"/>
</dbReference>
<dbReference type="Pfam" id="PF19271">
    <property type="entry name" value="Nis1"/>
    <property type="match status" value="1"/>
</dbReference>
<protein>
    <recommendedName>
        <fullName evidence="4">Phosphatidylglycerol/phosphatidylinositol transfer protein</fullName>
    </recommendedName>
</protein>
<dbReference type="OrthoDB" id="2841294at2759"/>
<name>A0A167HSU3_CALVF</name>
<accession>A0A167HSU3</accession>
<dbReference type="Proteomes" id="UP000076738">
    <property type="component" value="Unassembled WGS sequence"/>
</dbReference>
<evidence type="ECO:0008006" key="4">
    <source>
        <dbReference type="Google" id="ProtNLM"/>
    </source>
</evidence>
<feature type="chain" id="PRO_5007887805" description="Phosphatidylglycerol/phosphatidylinositol transfer protein" evidence="1">
    <location>
        <begin position="21"/>
        <end position="151"/>
    </location>
</feature>
<gene>
    <name evidence="2" type="ORF">CALVIDRAFT_541430</name>
</gene>
<keyword evidence="3" id="KW-1185">Reference proteome</keyword>
<dbReference type="InterPro" id="IPR045469">
    <property type="entry name" value="Nis1"/>
</dbReference>
<organism evidence="2 3">
    <name type="scientific">Calocera viscosa (strain TUFC12733)</name>
    <dbReference type="NCBI Taxonomy" id="1330018"/>
    <lineage>
        <taxon>Eukaryota</taxon>
        <taxon>Fungi</taxon>
        <taxon>Dikarya</taxon>
        <taxon>Basidiomycota</taxon>
        <taxon>Agaricomycotina</taxon>
        <taxon>Dacrymycetes</taxon>
        <taxon>Dacrymycetales</taxon>
        <taxon>Dacrymycetaceae</taxon>
        <taxon>Calocera</taxon>
    </lineage>
</organism>
<proteinExistence type="predicted"/>
<evidence type="ECO:0000313" key="2">
    <source>
        <dbReference type="EMBL" id="KZO91946.1"/>
    </source>
</evidence>
<sequence>MKTCFISLLTALALSLSATAQSIQFLQPADGVTLTPGQNFSIQIGQPMELSGFANAAVTFGYLACQTGSDVASQCPNVAAVPDQGVGEVLETFVFQPQLSQIPWIPPNQNFTIEFPSYATGKGVLSATLFYFGSAGLAPMFTVANITVNAA</sequence>
<reference evidence="2 3" key="1">
    <citation type="journal article" date="2016" name="Mol. Biol. Evol.">
        <title>Comparative Genomics of Early-Diverging Mushroom-Forming Fungi Provides Insights into the Origins of Lignocellulose Decay Capabilities.</title>
        <authorList>
            <person name="Nagy L.G."/>
            <person name="Riley R."/>
            <person name="Tritt A."/>
            <person name="Adam C."/>
            <person name="Daum C."/>
            <person name="Floudas D."/>
            <person name="Sun H."/>
            <person name="Yadav J.S."/>
            <person name="Pangilinan J."/>
            <person name="Larsson K.H."/>
            <person name="Matsuura K."/>
            <person name="Barry K."/>
            <person name="Labutti K."/>
            <person name="Kuo R."/>
            <person name="Ohm R.A."/>
            <person name="Bhattacharya S.S."/>
            <person name="Shirouzu T."/>
            <person name="Yoshinaga Y."/>
            <person name="Martin F.M."/>
            <person name="Grigoriev I.V."/>
            <person name="Hibbett D.S."/>
        </authorList>
    </citation>
    <scope>NUCLEOTIDE SEQUENCE [LARGE SCALE GENOMIC DNA]</scope>
    <source>
        <strain evidence="2 3">TUFC12733</strain>
    </source>
</reference>
<dbReference type="AlphaFoldDB" id="A0A167HSU3"/>
<keyword evidence="1" id="KW-0732">Signal</keyword>
<evidence type="ECO:0000313" key="3">
    <source>
        <dbReference type="Proteomes" id="UP000076738"/>
    </source>
</evidence>
<feature type="signal peptide" evidence="1">
    <location>
        <begin position="1"/>
        <end position="20"/>
    </location>
</feature>
<evidence type="ECO:0000256" key="1">
    <source>
        <dbReference type="SAM" id="SignalP"/>
    </source>
</evidence>